<sequence length="68" mass="7947">MEKGKMVQFERNFVQKGIQDMAARWVDDPTKTDKYQESAQKVTQVLAALRDKISEIYMLDLISDYSPF</sequence>
<evidence type="ECO:0000313" key="1">
    <source>
        <dbReference type="EMBL" id="KAJ5359787.1"/>
    </source>
</evidence>
<name>A0A9W9UWB6_9EURO</name>
<protein>
    <submittedName>
        <fullName evidence="1">Chitinase II</fullName>
    </submittedName>
</protein>
<reference evidence="1" key="2">
    <citation type="journal article" date="2023" name="IMA Fungus">
        <title>Comparative genomic study of the Penicillium genus elucidates a diverse pangenome and 15 lateral gene transfer events.</title>
        <authorList>
            <person name="Petersen C."/>
            <person name="Sorensen T."/>
            <person name="Nielsen M.R."/>
            <person name="Sondergaard T.E."/>
            <person name="Sorensen J.L."/>
            <person name="Fitzpatrick D.A."/>
            <person name="Frisvad J.C."/>
            <person name="Nielsen K.L."/>
        </authorList>
    </citation>
    <scope>NUCLEOTIDE SEQUENCE</scope>
    <source>
        <strain evidence="1">IBT 3081</strain>
    </source>
</reference>
<dbReference type="RefSeq" id="XP_056575273.1">
    <property type="nucleotide sequence ID" value="XM_056726701.1"/>
</dbReference>
<dbReference type="AlphaFoldDB" id="A0A9W9UWB6"/>
<dbReference type="EMBL" id="JAPZBT010000004">
    <property type="protein sequence ID" value="KAJ5359787.1"/>
    <property type="molecule type" value="Genomic_DNA"/>
</dbReference>
<organism evidence="1 2">
    <name type="scientific">Penicillium concentricum</name>
    <dbReference type="NCBI Taxonomy" id="293559"/>
    <lineage>
        <taxon>Eukaryota</taxon>
        <taxon>Fungi</taxon>
        <taxon>Dikarya</taxon>
        <taxon>Ascomycota</taxon>
        <taxon>Pezizomycotina</taxon>
        <taxon>Eurotiomycetes</taxon>
        <taxon>Eurotiomycetidae</taxon>
        <taxon>Eurotiales</taxon>
        <taxon>Aspergillaceae</taxon>
        <taxon>Penicillium</taxon>
    </lineage>
</organism>
<dbReference type="GeneID" id="81465884"/>
<comment type="caution">
    <text evidence="1">The sequence shown here is derived from an EMBL/GenBank/DDBJ whole genome shotgun (WGS) entry which is preliminary data.</text>
</comment>
<dbReference type="Proteomes" id="UP001147752">
    <property type="component" value="Unassembled WGS sequence"/>
</dbReference>
<reference evidence="1" key="1">
    <citation type="submission" date="2022-12" db="EMBL/GenBank/DDBJ databases">
        <authorList>
            <person name="Petersen C."/>
        </authorList>
    </citation>
    <scope>NUCLEOTIDE SEQUENCE</scope>
    <source>
        <strain evidence="1">IBT 3081</strain>
    </source>
</reference>
<keyword evidence="2" id="KW-1185">Reference proteome</keyword>
<accession>A0A9W9UWB6</accession>
<proteinExistence type="predicted"/>
<evidence type="ECO:0000313" key="2">
    <source>
        <dbReference type="Proteomes" id="UP001147752"/>
    </source>
</evidence>
<gene>
    <name evidence="1" type="ORF">N7517_008978</name>
</gene>